<dbReference type="GO" id="GO:0042626">
    <property type="term" value="F:ATPase-coupled transmembrane transporter activity"/>
    <property type="evidence" value="ECO:0007669"/>
    <property type="project" value="TreeGrafter"/>
</dbReference>
<dbReference type="Gene3D" id="3.40.50.300">
    <property type="entry name" value="P-loop containing nucleotide triphosphate hydrolases"/>
    <property type="match status" value="1"/>
</dbReference>
<sequence>MKKTRKKGEQKHITTTTLTDAVVTTSATTPPPVLLQVRYLNAKYQPHLPYVLRNVNFSLHAGECVGLIGRTGNGKSSVFNALLQLMDIVEGEINTSRSMLTFAQSDMLE</sequence>
<dbReference type="GO" id="GO:0016887">
    <property type="term" value="F:ATP hydrolysis activity"/>
    <property type="evidence" value="ECO:0007669"/>
    <property type="project" value="InterPro"/>
</dbReference>
<dbReference type="GO" id="GO:0005524">
    <property type="term" value="F:ATP binding"/>
    <property type="evidence" value="ECO:0007669"/>
    <property type="project" value="UniProtKB-KW"/>
</dbReference>
<proteinExistence type="predicted"/>
<dbReference type="InterPro" id="IPR027417">
    <property type="entry name" value="P-loop_NTPase"/>
</dbReference>
<dbReference type="GO" id="GO:0016020">
    <property type="term" value="C:membrane"/>
    <property type="evidence" value="ECO:0007669"/>
    <property type="project" value="TreeGrafter"/>
</dbReference>
<dbReference type="SUPFAM" id="SSF52540">
    <property type="entry name" value="P-loop containing nucleoside triphosphate hydrolases"/>
    <property type="match status" value="1"/>
</dbReference>
<dbReference type="Pfam" id="PF00005">
    <property type="entry name" value="ABC_tran"/>
    <property type="match status" value="1"/>
</dbReference>
<dbReference type="AlphaFoldDB" id="A0A0A9YP18"/>
<dbReference type="EMBL" id="GBHO01010233">
    <property type="protein sequence ID" value="JAG33371.1"/>
    <property type="molecule type" value="Transcribed_RNA"/>
</dbReference>
<evidence type="ECO:0000313" key="4">
    <source>
        <dbReference type="EMBL" id="JAG33371.1"/>
    </source>
</evidence>
<reference evidence="4" key="1">
    <citation type="journal article" date="2014" name="PLoS ONE">
        <title>Transcriptome-Based Identification of ABC Transporters in the Western Tarnished Plant Bug Lygus hesperus.</title>
        <authorList>
            <person name="Hull J.J."/>
            <person name="Chaney K."/>
            <person name="Geib S.M."/>
            <person name="Fabrick J.A."/>
            <person name="Brent C.S."/>
            <person name="Walsh D."/>
            <person name="Lavine L.C."/>
        </authorList>
    </citation>
    <scope>NUCLEOTIDE SEQUENCE</scope>
</reference>
<evidence type="ECO:0000259" key="3">
    <source>
        <dbReference type="Pfam" id="PF00005"/>
    </source>
</evidence>
<evidence type="ECO:0000256" key="1">
    <source>
        <dbReference type="ARBA" id="ARBA00022741"/>
    </source>
</evidence>
<gene>
    <name evidence="4" type="primary">ABCC6</name>
    <name evidence="4" type="ORF">CM83_67840</name>
</gene>
<accession>A0A0A9YP18</accession>
<evidence type="ECO:0000256" key="2">
    <source>
        <dbReference type="ARBA" id="ARBA00022840"/>
    </source>
</evidence>
<dbReference type="PANTHER" id="PTHR24223:SF273">
    <property type="entry name" value="MULTIDRUG RESISTANCE PROTEIN E"/>
    <property type="match status" value="1"/>
</dbReference>
<keyword evidence="1" id="KW-0547">Nucleotide-binding</keyword>
<reference evidence="4" key="2">
    <citation type="submission" date="2014-07" db="EMBL/GenBank/DDBJ databases">
        <authorList>
            <person name="Hull J."/>
        </authorList>
    </citation>
    <scope>NUCLEOTIDE SEQUENCE</scope>
</reference>
<name>A0A0A9YP18_LYGHE</name>
<keyword evidence="2" id="KW-0067">ATP-binding</keyword>
<dbReference type="InterPro" id="IPR050173">
    <property type="entry name" value="ABC_transporter_C-like"/>
</dbReference>
<dbReference type="InterPro" id="IPR003439">
    <property type="entry name" value="ABC_transporter-like_ATP-bd"/>
</dbReference>
<organism evidence="4">
    <name type="scientific">Lygus hesperus</name>
    <name type="common">Western plant bug</name>
    <dbReference type="NCBI Taxonomy" id="30085"/>
    <lineage>
        <taxon>Eukaryota</taxon>
        <taxon>Metazoa</taxon>
        <taxon>Ecdysozoa</taxon>
        <taxon>Arthropoda</taxon>
        <taxon>Hexapoda</taxon>
        <taxon>Insecta</taxon>
        <taxon>Pterygota</taxon>
        <taxon>Neoptera</taxon>
        <taxon>Paraneoptera</taxon>
        <taxon>Hemiptera</taxon>
        <taxon>Heteroptera</taxon>
        <taxon>Panheteroptera</taxon>
        <taxon>Cimicomorpha</taxon>
        <taxon>Miridae</taxon>
        <taxon>Mirini</taxon>
        <taxon>Lygus</taxon>
    </lineage>
</organism>
<protein>
    <submittedName>
        <fullName evidence="4">Multidrug resistance-associated protein 6</fullName>
    </submittedName>
</protein>
<dbReference type="PANTHER" id="PTHR24223">
    <property type="entry name" value="ATP-BINDING CASSETTE SUB-FAMILY C"/>
    <property type="match status" value="1"/>
</dbReference>
<feature type="domain" description="ABC transporter" evidence="3">
    <location>
        <begin position="52"/>
        <end position="99"/>
    </location>
</feature>